<evidence type="ECO:0000313" key="5">
    <source>
        <dbReference type="Proteomes" id="UP001597249"/>
    </source>
</evidence>
<sequence>MFKRTLIALVALSTIGLAACEHDDDDHEDQAPSSQTSKKASASSGKDAAVQTLPKQTVTAAWDIFLKAHPKAEVTAVKLDQEGGKYEYEITGKEGTIEHELTIDAETGTVLRDEEETTDDHDAAIDRAGLKSLEVITKAATAKLDGSTATEWDLSVDHAKAMWEVSLQHAKGEHVVHVDPYTGIAGEAVLDD</sequence>
<evidence type="ECO:0000313" key="4">
    <source>
        <dbReference type="EMBL" id="MFD1392131.1"/>
    </source>
</evidence>
<keyword evidence="5" id="KW-1185">Reference proteome</keyword>
<organism evidence="4 5">
    <name type="scientific">Lacticaseibacillus jixianensis</name>
    <dbReference type="NCBI Taxonomy" id="2486012"/>
    <lineage>
        <taxon>Bacteria</taxon>
        <taxon>Bacillati</taxon>
        <taxon>Bacillota</taxon>
        <taxon>Bacilli</taxon>
        <taxon>Lactobacillales</taxon>
        <taxon>Lactobacillaceae</taxon>
        <taxon>Lacticaseibacillus</taxon>
    </lineage>
</organism>
<evidence type="ECO:0000256" key="1">
    <source>
        <dbReference type="SAM" id="MobiDB-lite"/>
    </source>
</evidence>
<feature type="region of interest" description="Disordered" evidence="1">
    <location>
        <begin position="23"/>
        <end position="50"/>
    </location>
</feature>
<feature type="domain" description="PepSY" evidence="3">
    <location>
        <begin position="57"/>
        <end position="114"/>
    </location>
</feature>
<dbReference type="PROSITE" id="PS51257">
    <property type="entry name" value="PROKAR_LIPOPROTEIN"/>
    <property type="match status" value="1"/>
</dbReference>
<evidence type="ECO:0000259" key="3">
    <source>
        <dbReference type="Pfam" id="PF03413"/>
    </source>
</evidence>
<protein>
    <submittedName>
        <fullName evidence="4">PepSY domain-containing protein</fullName>
    </submittedName>
</protein>
<feature type="domain" description="PepSY" evidence="3">
    <location>
        <begin position="132"/>
        <end position="183"/>
    </location>
</feature>
<keyword evidence="2" id="KW-0732">Signal</keyword>
<evidence type="ECO:0000256" key="2">
    <source>
        <dbReference type="SAM" id="SignalP"/>
    </source>
</evidence>
<comment type="caution">
    <text evidence="4">The sequence shown here is derived from an EMBL/GenBank/DDBJ whole genome shotgun (WGS) entry which is preliminary data.</text>
</comment>
<accession>A0ABW4B714</accession>
<dbReference type="EMBL" id="JBHTMO010000001">
    <property type="protein sequence ID" value="MFD1392131.1"/>
    <property type="molecule type" value="Genomic_DNA"/>
</dbReference>
<dbReference type="RefSeq" id="WP_125584583.1">
    <property type="nucleotide sequence ID" value="NZ_JBHTMO010000001.1"/>
</dbReference>
<proteinExistence type="predicted"/>
<name>A0ABW4B714_9LACO</name>
<reference evidence="5" key="1">
    <citation type="journal article" date="2019" name="Int. J. Syst. Evol. Microbiol.">
        <title>The Global Catalogue of Microorganisms (GCM) 10K type strain sequencing project: providing services to taxonomists for standard genome sequencing and annotation.</title>
        <authorList>
            <consortium name="The Broad Institute Genomics Platform"/>
            <consortium name="The Broad Institute Genome Sequencing Center for Infectious Disease"/>
            <person name="Wu L."/>
            <person name="Ma J."/>
        </authorList>
    </citation>
    <scope>NUCLEOTIDE SEQUENCE [LARGE SCALE GENOMIC DNA]</scope>
    <source>
        <strain evidence="5">CCM 8911</strain>
    </source>
</reference>
<feature type="chain" id="PRO_5045772430" evidence="2">
    <location>
        <begin position="19"/>
        <end position="192"/>
    </location>
</feature>
<feature type="compositionally biased region" description="Low complexity" evidence="1">
    <location>
        <begin position="31"/>
        <end position="49"/>
    </location>
</feature>
<gene>
    <name evidence="4" type="ORF">ACFQ3L_00810</name>
</gene>
<feature type="signal peptide" evidence="2">
    <location>
        <begin position="1"/>
        <end position="18"/>
    </location>
</feature>
<dbReference type="Pfam" id="PF03413">
    <property type="entry name" value="PepSY"/>
    <property type="match status" value="2"/>
</dbReference>
<dbReference type="Gene3D" id="3.10.450.40">
    <property type="match status" value="2"/>
</dbReference>
<dbReference type="InterPro" id="IPR025711">
    <property type="entry name" value="PepSY"/>
</dbReference>
<dbReference type="Proteomes" id="UP001597249">
    <property type="component" value="Unassembled WGS sequence"/>
</dbReference>